<feature type="compositionally biased region" description="Low complexity" evidence="1">
    <location>
        <begin position="118"/>
        <end position="142"/>
    </location>
</feature>
<dbReference type="EMBL" id="JAAAHW010007639">
    <property type="protein sequence ID" value="KAF9947090.1"/>
    <property type="molecule type" value="Genomic_DNA"/>
</dbReference>
<dbReference type="AlphaFoldDB" id="A0A9P6ITB9"/>
<evidence type="ECO:0000256" key="1">
    <source>
        <dbReference type="SAM" id="MobiDB-lite"/>
    </source>
</evidence>
<dbReference type="OrthoDB" id="10039566at2759"/>
<keyword evidence="3" id="KW-1185">Reference proteome</keyword>
<reference evidence="2" key="1">
    <citation type="journal article" date="2020" name="Fungal Divers.">
        <title>Resolving the Mortierellaceae phylogeny through synthesis of multi-gene phylogenetics and phylogenomics.</title>
        <authorList>
            <person name="Vandepol N."/>
            <person name="Liber J."/>
            <person name="Desiro A."/>
            <person name="Na H."/>
            <person name="Kennedy M."/>
            <person name="Barry K."/>
            <person name="Grigoriev I.V."/>
            <person name="Miller A.N."/>
            <person name="O'Donnell K."/>
            <person name="Stajich J.E."/>
            <person name="Bonito G."/>
        </authorList>
    </citation>
    <scope>NUCLEOTIDE SEQUENCE</scope>
    <source>
        <strain evidence="2">MES-2147</strain>
    </source>
</reference>
<proteinExistence type="predicted"/>
<dbReference type="Proteomes" id="UP000749646">
    <property type="component" value="Unassembled WGS sequence"/>
</dbReference>
<protein>
    <submittedName>
        <fullName evidence="2">Uncharacterized protein</fullName>
    </submittedName>
</protein>
<comment type="caution">
    <text evidence="2">The sequence shown here is derived from an EMBL/GenBank/DDBJ whole genome shotgun (WGS) entry which is preliminary data.</text>
</comment>
<name>A0A9P6ITB9_9FUNG</name>
<feature type="compositionally biased region" description="Low complexity" evidence="1">
    <location>
        <begin position="84"/>
        <end position="97"/>
    </location>
</feature>
<sequence>MVSPTGVGFYGTLLPFMAKYIKLIGGEPVDVPFDIDSTIVAYVGGPDGYLSNVQYSQNSTMITVKIGGKVPEGGLPSGLGGLLGTTTTTMTTTPVTTEQPSATSTGPASIVPTESSKESPNSTEKPSTEEPTTTTTDSANETQGIKLPIIGKRQDFGLKDLSLQEMGLPLDAAPEVVEAWVKSVINNLAQDEGLPPPFV</sequence>
<accession>A0A9P6ITB9</accession>
<evidence type="ECO:0000313" key="3">
    <source>
        <dbReference type="Proteomes" id="UP000749646"/>
    </source>
</evidence>
<feature type="region of interest" description="Disordered" evidence="1">
    <location>
        <begin position="79"/>
        <end position="145"/>
    </location>
</feature>
<organism evidence="2 3">
    <name type="scientific">Modicella reniformis</name>
    <dbReference type="NCBI Taxonomy" id="1440133"/>
    <lineage>
        <taxon>Eukaryota</taxon>
        <taxon>Fungi</taxon>
        <taxon>Fungi incertae sedis</taxon>
        <taxon>Mucoromycota</taxon>
        <taxon>Mortierellomycotina</taxon>
        <taxon>Mortierellomycetes</taxon>
        <taxon>Mortierellales</taxon>
        <taxon>Mortierellaceae</taxon>
        <taxon>Modicella</taxon>
    </lineage>
</organism>
<gene>
    <name evidence="2" type="ORF">BGZ65_009159</name>
</gene>
<feature type="compositionally biased region" description="Polar residues" evidence="1">
    <location>
        <begin position="98"/>
        <end position="107"/>
    </location>
</feature>
<evidence type="ECO:0000313" key="2">
    <source>
        <dbReference type="EMBL" id="KAF9947090.1"/>
    </source>
</evidence>